<keyword evidence="3" id="KW-1185">Reference proteome</keyword>
<comment type="caution">
    <text evidence="1">The sequence shown here is derived from an EMBL/GenBank/DDBJ whole genome shotgun (WGS) entry which is preliminary data.</text>
</comment>
<accession>A0A0P9DBY1</accession>
<protein>
    <submittedName>
        <fullName evidence="1">Transcriptional regulator</fullName>
    </submittedName>
</protein>
<reference evidence="2 3" key="2">
    <citation type="submission" date="2015-09" db="EMBL/GenBank/DDBJ databases">
        <title>Heavy metals and arsenic resistance mechanisms in polyextremophilic archaea of the family Ferroplasmaceae.</title>
        <authorList>
            <person name="Bulaev A.G."/>
            <person name="Kanygina A.V."/>
        </authorList>
    </citation>
    <scope>NUCLEOTIDE SEQUENCE [LARGE SCALE GENOMIC DNA]</scope>
    <source>
        <strain evidence="2 3">VT</strain>
    </source>
</reference>
<reference evidence="1 4" key="1">
    <citation type="submission" date="2015-09" db="EMBL/GenBank/DDBJ databases">
        <title>Draft genome sequence of Acidiplasma aeolicum DSM 18409.</title>
        <authorList>
            <person name="Hemp J."/>
        </authorList>
    </citation>
    <scope>NUCLEOTIDE SEQUENCE [LARGE SCALE GENOMIC DNA]</scope>
    <source>
        <strain evidence="1 4">V</strain>
    </source>
</reference>
<dbReference type="InterPro" id="IPR036390">
    <property type="entry name" value="WH_DNA-bd_sf"/>
</dbReference>
<gene>
    <name evidence="2" type="ORF">AOG54_02070</name>
    <name evidence="1" type="ORF">SE19_01405</name>
</gene>
<dbReference type="SUPFAM" id="SSF46785">
    <property type="entry name" value="Winged helix' DNA-binding domain"/>
    <property type="match status" value="1"/>
</dbReference>
<organism evidence="1 4">
    <name type="scientific">Acidiplasma aeolicum</name>
    <dbReference type="NCBI Taxonomy" id="507754"/>
    <lineage>
        <taxon>Archaea</taxon>
        <taxon>Methanobacteriati</taxon>
        <taxon>Thermoplasmatota</taxon>
        <taxon>Thermoplasmata</taxon>
        <taxon>Thermoplasmatales</taxon>
        <taxon>Ferroplasmaceae</taxon>
        <taxon>Acidiplasma</taxon>
    </lineage>
</organism>
<evidence type="ECO:0000313" key="1">
    <source>
        <dbReference type="EMBL" id="KPV47353.1"/>
    </source>
</evidence>
<sequence length="72" mass="7945">MMDDLSPNAQKVYDAMKKIGAVSESKLKTADDIMKAAGLGKSMITASLQELMDKKYVKRVARQKSAGYFITK</sequence>
<evidence type="ECO:0000313" key="3">
    <source>
        <dbReference type="Proteomes" id="UP000050320"/>
    </source>
</evidence>
<proteinExistence type="predicted"/>
<dbReference type="Proteomes" id="UP000050320">
    <property type="component" value="Unassembled WGS sequence"/>
</dbReference>
<evidence type="ECO:0000313" key="4">
    <source>
        <dbReference type="Proteomes" id="UP000050515"/>
    </source>
</evidence>
<dbReference type="InterPro" id="IPR036388">
    <property type="entry name" value="WH-like_DNA-bd_sf"/>
</dbReference>
<dbReference type="EMBL" id="LJCQ01000087">
    <property type="protein sequence ID" value="KPV47353.1"/>
    <property type="molecule type" value="Genomic_DNA"/>
</dbReference>
<dbReference type="Proteomes" id="UP000050515">
    <property type="component" value="Unassembled WGS sequence"/>
</dbReference>
<dbReference type="AlphaFoldDB" id="A0A0P9DBY1"/>
<dbReference type="OrthoDB" id="55826at2157"/>
<dbReference type="EMBL" id="LKBG01000012">
    <property type="protein sequence ID" value="KQB36523.1"/>
    <property type="molecule type" value="Genomic_DNA"/>
</dbReference>
<name>A0A0P9DBY1_9ARCH</name>
<dbReference type="Gene3D" id="1.10.10.10">
    <property type="entry name" value="Winged helix-like DNA-binding domain superfamily/Winged helix DNA-binding domain"/>
    <property type="match status" value="1"/>
</dbReference>
<dbReference type="PATRIC" id="fig|507754.4.peg.1773"/>
<evidence type="ECO:0000313" key="2">
    <source>
        <dbReference type="EMBL" id="KQB36523.1"/>
    </source>
</evidence>